<name>A0ABW2GJ26_9ACTN</name>
<proteinExistence type="predicted"/>
<sequence>MSRTTAPHTHRRAQVFEVSTLYGAATLAAALDAGLFGPREATLRVLLVSNNAAIPETAVQLPEMAGFAALAARFDDVVDWNREIAPHHPGTWAPAGHDAPIWQRMLRRSWGLGDGPLELVVESVTAAPAKALTMIFGDASVHVYADGLMSYGPTRDPLPQYIACRVRRLLHLDLVPGLAPLLLTEYGVPAELVPSEVFRKVLDELSEPVEVRDARGGVPTAVVLGQYLAALGILTQAEEEELLARMVRGAAAAGHTSVLFKPHPTAPASYSRALERAAEEAGAVLTTLERPMLAETLYEQLAPRLVVGCFSTAMLTAAGLYGIPIARTGTELLLRRLRPYQNSNRVPVTIVDAVVPDVDALAGGAEAAPRRSAAELGPLLTAVGYCMQDKRHRRLRPAVVRWLSAHQGEETLRYITRRRLTALELPGGVVSGAAARRLLPAARRAVRTARKVKRLVR</sequence>
<evidence type="ECO:0000313" key="2">
    <source>
        <dbReference type="Proteomes" id="UP001596413"/>
    </source>
</evidence>
<keyword evidence="2" id="KW-1185">Reference proteome</keyword>
<accession>A0ABW2GJ26</accession>
<dbReference type="EMBL" id="JBHSZO010000040">
    <property type="protein sequence ID" value="MFC7220738.1"/>
    <property type="molecule type" value="Genomic_DNA"/>
</dbReference>
<dbReference type="Pfam" id="PF07388">
    <property type="entry name" value="A-2_8-polyST"/>
    <property type="match status" value="1"/>
</dbReference>
<dbReference type="InterPro" id="IPR010866">
    <property type="entry name" value="A-2_8-polyST"/>
</dbReference>
<gene>
    <name evidence="1" type="ORF">ACFQLX_21635</name>
</gene>
<comment type="caution">
    <text evidence="1">The sequence shown here is derived from an EMBL/GenBank/DDBJ whole genome shotgun (WGS) entry which is preliminary data.</text>
</comment>
<dbReference type="Proteomes" id="UP001596413">
    <property type="component" value="Unassembled WGS sequence"/>
</dbReference>
<reference evidence="2" key="1">
    <citation type="journal article" date="2019" name="Int. J. Syst. Evol. Microbiol.">
        <title>The Global Catalogue of Microorganisms (GCM) 10K type strain sequencing project: providing services to taxonomists for standard genome sequencing and annotation.</title>
        <authorList>
            <consortium name="The Broad Institute Genomics Platform"/>
            <consortium name="The Broad Institute Genome Sequencing Center for Infectious Disease"/>
            <person name="Wu L."/>
            <person name="Ma J."/>
        </authorList>
    </citation>
    <scope>NUCLEOTIDE SEQUENCE [LARGE SCALE GENOMIC DNA]</scope>
    <source>
        <strain evidence="2">CGMCC 1.13681</strain>
    </source>
</reference>
<protein>
    <submittedName>
        <fullName evidence="1">Polysialyltransferase family glycosyltransferase</fullName>
    </submittedName>
</protein>
<dbReference type="RefSeq" id="WP_386417622.1">
    <property type="nucleotide sequence ID" value="NZ_JBHSZO010000040.1"/>
</dbReference>
<evidence type="ECO:0000313" key="1">
    <source>
        <dbReference type="EMBL" id="MFC7220738.1"/>
    </source>
</evidence>
<organism evidence="1 2">
    <name type="scientific">Streptomyces polyrhachis</name>
    <dbReference type="NCBI Taxonomy" id="1282885"/>
    <lineage>
        <taxon>Bacteria</taxon>
        <taxon>Bacillati</taxon>
        <taxon>Actinomycetota</taxon>
        <taxon>Actinomycetes</taxon>
        <taxon>Kitasatosporales</taxon>
        <taxon>Streptomycetaceae</taxon>
        <taxon>Streptomyces</taxon>
    </lineage>
</organism>